<dbReference type="PANTHER" id="PTHR42982:SF8">
    <property type="entry name" value="SEC-INDEPENDENT PROTEIN TRANSLOCASE PROTEIN TATA"/>
    <property type="match status" value="1"/>
</dbReference>
<accession>A0ABP6RFB9</accession>
<evidence type="ECO:0000256" key="9">
    <source>
        <dbReference type="HAMAP-Rule" id="MF_00236"/>
    </source>
</evidence>
<comment type="similarity">
    <text evidence="9">Belongs to the TatA/E family.</text>
</comment>
<evidence type="ECO:0000256" key="4">
    <source>
        <dbReference type="ARBA" id="ARBA00022692"/>
    </source>
</evidence>
<dbReference type="InterPro" id="IPR006312">
    <property type="entry name" value="TatA/E"/>
</dbReference>
<dbReference type="HAMAP" id="MF_00236">
    <property type="entry name" value="TatA_E"/>
    <property type="match status" value="1"/>
</dbReference>
<dbReference type="PANTHER" id="PTHR42982">
    <property type="entry name" value="SEC-INDEPENDENT PROTEIN TRANSLOCASE PROTEIN TATA"/>
    <property type="match status" value="1"/>
</dbReference>
<dbReference type="Pfam" id="PF02416">
    <property type="entry name" value="TatA_B_E"/>
    <property type="match status" value="1"/>
</dbReference>
<keyword evidence="12" id="KW-1185">Reference proteome</keyword>
<evidence type="ECO:0000256" key="5">
    <source>
        <dbReference type="ARBA" id="ARBA00022927"/>
    </source>
</evidence>
<evidence type="ECO:0000256" key="1">
    <source>
        <dbReference type="ARBA" id="ARBA00004162"/>
    </source>
</evidence>
<evidence type="ECO:0000313" key="12">
    <source>
        <dbReference type="Proteomes" id="UP001501736"/>
    </source>
</evidence>
<keyword evidence="7 9" id="KW-0811">Translocation</keyword>
<dbReference type="EMBL" id="BAAAYG010000007">
    <property type="protein sequence ID" value="GAA3285919.1"/>
    <property type="molecule type" value="Genomic_DNA"/>
</dbReference>
<organism evidence="11 12">
    <name type="scientific">Nesterenkonia halobia</name>
    <dbReference type="NCBI Taxonomy" id="37922"/>
    <lineage>
        <taxon>Bacteria</taxon>
        <taxon>Bacillati</taxon>
        <taxon>Actinomycetota</taxon>
        <taxon>Actinomycetes</taxon>
        <taxon>Micrococcales</taxon>
        <taxon>Micrococcaceae</taxon>
        <taxon>Nesterenkonia</taxon>
    </lineage>
</organism>
<protein>
    <recommendedName>
        <fullName evidence="9">Sec-independent protein translocase protein TatA</fullName>
    </recommendedName>
</protein>
<evidence type="ECO:0000256" key="7">
    <source>
        <dbReference type="ARBA" id="ARBA00023010"/>
    </source>
</evidence>
<dbReference type="InterPro" id="IPR003369">
    <property type="entry name" value="TatA/B/E"/>
</dbReference>
<feature type="region of interest" description="Disordered" evidence="10">
    <location>
        <begin position="41"/>
        <end position="93"/>
    </location>
</feature>
<feature type="compositionally biased region" description="Basic and acidic residues" evidence="10">
    <location>
        <begin position="50"/>
        <end position="67"/>
    </location>
</feature>
<comment type="subcellular location">
    <subcellularLocation>
        <location evidence="1 9">Cell membrane</location>
        <topology evidence="1 9">Single-pass membrane protein</topology>
    </subcellularLocation>
</comment>
<reference evidence="12" key="1">
    <citation type="journal article" date="2019" name="Int. J. Syst. Evol. Microbiol.">
        <title>The Global Catalogue of Microorganisms (GCM) 10K type strain sequencing project: providing services to taxonomists for standard genome sequencing and annotation.</title>
        <authorList>
            <consortium name="The Broad Institute Genomics Platform"/>
            <consortium name="The Broad Institute Genome Sequencing Center for Infectious Disease"/>
            <person name="Wu L."/>
            <person name="Ma J."/>
        </authorList>
    </citation>
    <scope>NUCLEOTIDE SEQUENCE [LARGE SCALE GENOMIC DNA]</scope>
    <source>
        <strain evidence="12">JCM 11483</strain>
    </source>
</reference>
<evidence type="ECO:0000256" key="8">
    <source>
        <dbReference type="ARBA" id="ARBA00023136"/>
    </source>
</evidence>
<keyword evidence="2 9" id="KW-0813">Transport</keyword>
<evidence type="ECO:0000256" key="10">
    <source>
        <dbReference type="SAM" id="MobiDB-lite"/>
    </source>
</evidence>
<evidence type="ECO:0000256" key="6">
    <source>
        <dbReference type="ARBA" id="ARBA00022989"/>
    </source>
</evidence>
<keyword evidence="5 9" id="KW-0653">Protein transport</keyword>
<evidence type="ECO:0000313" key="11">
    <source>
        <dbReference type="EMBL" id="GAA3285919.1"/>
    </source>
</evidence>
<comment type="function">
    <text evidence="9">Part of the twin-arginine translocation (Tat) system that transports large folded proteins containing a characteristic twin-arginine motif in their signal peptide across membranes. TatA could form the protein-conducting channel of the Tat system.</text>
</comment>
<gene>
    <name evidence="9" type="primary">tatA</name>
    <name evidence="11" type="ORF">GCM10020260_19660</name>
</gene>
<dbReference type="Gene3D" id="1.20.5.3310">
    <property type="match status" value="1"/>
</dbReference>
<keyword evidence="3 9" id="KW-1003">Cell membrane</keyword>
<keyword evidence="6 9" id="KW-1133">Transmembrane helix</keyword>
<sequence length="93" mass="10000">MSLGPWQIAIIALLIILLFGAPKLPQLAKSVGQSMRIFKSEVQTMSGESSSKDSSQESAEEGEKPAVEGRVVNTEDPAAQRSGEGAEQRRDRS</sequence>
<evidence type="ECO:0000256" key="3">
    <source>
        <dbReference type="ARBA" id="ARBA00022475"/>
    </source>
</evidence>
<keyword evidence="4 9" id="KW-0812">Transmembrane</keyword>
<dbReference type="Proteomes" id="UP001501736">
    <property type="component" value="Unassembled WGS sequence"/>
</dbReference>
<comment type="subunit">
    <text evidence="9">The Tat system comprises two distinct complexes: a TatABC complex, containing multiple copies of TatA, TatB and TatC subunits, and a separate TatA complex, containing only TatA subunits. Substrates initially bind to the TatABC complex, which probably triggers association of the separate TatA complex to form the active translocon.</text>
</comment>
<name>A0ABP6RFB9_9MICC</name>
<proteinExistence type="inferred from homology"/>
<dbReference type="RefSeq" id="WP_344720787.1">
    <property type="nucleotide sequence ID" value="NZ_BAAAYG010000007.1"/>
</dbReference>
<evidence type="ECO:0000256" key="2">
    <source>
        <dbReference type="ARBA" id="ARBA00022448"/>
    </source>
</evidence>
<dbReference type="NCBIfam" id="NF001854">
    <property type="entry name" value="PRK00575.1"/>
    <property type="match status" value="1"/>
</dbReference>
<comment type="caution">
    <text evidence="11">The sequence shown here is derived from an EMBL/GenBank/DDBJ whole genome shotgun (WGS) entry which is preliminary data.</text>
</comment>
<keyword evidence="8 9" id="KW-0472">Membrane</keyword>
<dbReference type="NCBIfam" id="TIGR01411">
    <property type="entry name" value="tatAE"/>
    <property type="match status" value="1"/>
</dbReference>
<feature type="compositionally biased region" description="Basic and acidic residues" evidence="10">
    <location>
        <begin position="84"/>
        <end position="93"/>
    </location>
</feature>